<dbReference type="AlphaFoldDB" id="U1G3X1"/>
<dbReference type="OMA" id="ESEICWK"/>
<dbReference type="PANTHER" id="PTHR42470">
    <property type="entry name" value="VAST DOMAIN-CONTAINING PROTEIN"/>
    <property type="match status" value="1"/>
</dbReference>
<accession>U1G3X1</accession>
<dbReference type="EMBL" id="KE721145">
    <property type="protein sequence ID" value="ERF72002.1"/>
    <property type="molecule type" value="Genomic_DNA"/>
</dbReference>
<keyword evidence="4" id="KW-1185">Reference proteome</keyword>
<protein>
    <recommendedName>
        <fullName evidence="2">DUF7924 domain-containing protein</fullName>
    </recommendedName>
</protein>
<evidence type="ECO:0000313" key="3">
    <source>
        <dbReference type="EMBL" id="ERF72002.1"/>
    </source>
</evidence>
<dbReference type="Proteomes" id="UP000019373">
    <property type="component" value="Unassembled WGS sequence"/>
</dbReference>
<feature type="region of interest" description="Disordered" evidence="1">
    <location>
        <begin position="1"/>
        <end position="111"/>
    </location>
</feature>
<evidence type="ECO:0000313" key="4">
    <source>
        <dbReference type="Proteomes" id="UP000019373"/>
    </source>
</evidence>
<organism evidence="3 4">
    <name type="scientific">Endocarpon pusillum (strain Z07020 / HMAS-L-300199)</name>
    <name type="common">Lichen-forming fungus</name>
    <dbReference type="NCBI Taxonomy" id="1263415"/>
    <lineage>
        <taxon>Eukaryota</taxon>
        <taxon>Fungi</taxon>
        <taxon>Dikarya</taxon>
        <taxon>Ascomycota</taxon>
        <taxon>Pezizomycotina</taxon>
        <taxon>Eurotiomycetes</taxon>
        <taxon>Chaetothyriomycetidae</taxon>
        <taxon>Verrucariales</taxon>
        <taxon>Verrucariaceae</taxon>
        <taxon>Endocarpon</taxon>
    </lineage>
</organism>
<feature type="domain" description="DUF7924" evidence="2">
    <location>
        <begin position="268"/>
        <end position="433"/>
    </location>
</feature>
<sequence length="473" mass="52126">MPLNIECPEPQRLLKRFLDESDSECPQPTKRQQLSPTPPAADHKDPQPSSLKAPPPTPTEPSPLSTPSKKPGSKDVDPAPASAPRRGRVDDWIAKGPLPRPSSAPPRLSCIDPPVIPDPLVIPYPPVVPYPGEEQRPLLEVLKEMSQSQSCGRGSATPGRNSRSATPHPDYRSILRNNGVFIDQTGAKIPQELRSLLDSAILNERSSSLSPEAIAEAVSTAVEVADSPEGNIYDLTGTAMLPIKRSDVGRGGNTLWYTDGLPRKQAYDTPLAKPKPDVHCGYLTGQRSDWTIEENAVIDHQRATRITQPAKGNSFPFFIFEMKSEAMGGTIWQAENQAAGSGACCVSAMRWLYREAYAAEDQPIVDSIAFSACVTHREVAFHVHHYSQAEARYYMSSIGTFQTVREVQACNNLVRNIFEHGLETRQKKTREALKQLYPFPQHWKKTRPAAVLDSQAADANDDQERSSKRQRAG</sequence>
<reference evidence="4" key="1">
    <citation type="journal article" date="2014" name="BMC Genomics">
        <title>Genome characteristics reveal the impact of lichenization on lichen-forming fungus Endocarpon pusillum Hedwig (Verrucariales, Ascomycota).</title>
        <authorList>
            <person name="Wang Y.-Y."/>
            <person name="Liu B."/>
            <person name="Zhang X.-Y."/>
            <person name="Zhou Q.-M."/>
            <person name="Zhang T."/>
            <person name="Li H."/>
            <person name="Yu Y.-F."/>
            <person name="Zhang X.-L."/>
            <person name="Hao X.-Y."/>
            <person name="Wang M."/>
            <person name="Wang L."/>
            <person name="Wei J.-C."/>
        </authorList>
    </citation>
    <scope>NUCLEOTIDE SEQUENCE [LARGE SCALE GENOMIC DNA]</scope>
    <source>
        <strain evidence="4">Z07020 / HMAS-L-300199</strain>
    </source>
</reference>
<dbReference type="eggNOG" id="ENOG502SQPH">
    <property type="taxonomic scope" value="Eukaryota"/>
</dbReference>
<dbReference type="Pfam" id="PF25545">
    <property type="entry name" value="DUF7924"/>
    <property type="match status" value="1"/>
</dbReference>
<feature type="region of interest" description="Disordered" evidence="1">
    <location>
        <begin position="447"/>
        <end position="473"/>
    </location>
</feature>
<feature type="compositionally biased region" description="Polar residues" evidence="1">
    <location>
        <begin position="24"/>
        <end position="35"/>
    </location>
</feature>
<feature type="region of interest" description="Disordered" evidence="1">
    <location>
        <begin position="144"/>
        <end position="172"/>
    </location>
</feature>
<dbReference type="PANTHER" id="PTHR42470:SF1">
    <property type="entry name" value="VAST DOMAIN-CONTAINING PROTEIN"/>
    <property type="match status" value="1"/>
</dbReference>
<proteinExistence type="predicted"/>
<name>U1G3X1_ENDPU</name>
<evidence type="ECO:0000256" key="1">
    <source>
        <dbReference type="SAM" id="MobiDB-lite"/>
    </source>
</evidence>
<evidence type="ECO:0000259" key="2">
    <source>
        <dbReference type="Pfam" id="PF25545"/>
    </source>
</evidence>
<gene>
    <name evidence="3" type="ORF">EPUS_09326</name>
</gene>
<dbReference type="RefSeq" id="XP_007802351.1">
    <property type="nucleotide sequence ID" value="XM_007804160.1"/>
</dbReference>
<dbReference type="InterPro" id="IPR057684">
    <property type="entry name" value="DUF7924"/>
</dbReference>
<dbReference type="HOGENOM" id="CLU_647410_0_0_1"/>
<dbReference type="GeneID" id="19244151"/>
<feature type="compositionally biased region" description="Polar residues" evidence="1">
    <location>
        <begin position="145"/>
        <end position="165"/>
    </location>
</feature>
<dbReference type="OrthoDB" id="5372703at2759"/>